<feature type="chain" id="PRO_5043678741" description="Peptidase S12 Pab87-related C-terminal domain-containing protein" evidence="1">
    <location>
        <begin position="33"/>
        <end position="130"/>
    </location>
</feature>
<protein>
    <recommendedName>
        <fullName evidence="4">Peptidase S12 Pab87-related C-terminal domain-containing protein</fullName>
    </recommendedName>
</protein>
<keyword evidence="1" id="KW-0732">Signal</keyword>
<name>A0AAW8GEX8_9GAMM</name>
<accession>A0AAW8GEX8</accession>
<sequence length="130" mass="14191">MIWLRSRSWMLSMRLPARFLLAAAMSAAPLHAAPQTAPDQGVLISQDTLDGYTGRYVTPDKLALRVWREGNVLKLQPEGGSTTTLIADSETTFHTDGQAARVEFAFDAADRVSHLLLVQGGATVKALRQQ</sequence>
<gene>
    <name evidence="2" type="ORF">QE383_002680</name>
</gene>
<dbReference type="EMBL" id="JAUTBB010000001">
    <property type="protein sequence ID" value="MDQ1120372.1"/>
    <property type="molecule type" value="Genomic_DNA"/>
</dbReference>
<evidence type="ECO:0000313" key="2">
    <source>
        <dbReference type="EMBL" id="MDQ1120372.1"/>
    </source>
</evidence>
<evidence type="ECO:0000313" key="3">
    <source>
        <dbReference type="Proteomes" id="UP001234354"/>
    </source>
</evidence>
<dbReference type="Proteomes" id="UP001234354">
    <property type="component" value="Unassembled WGS sequence"/>
</dbReference>
<organism evidence="2 3">
    <name type="scientific">Pseudoxanthomonas winnipegensis</name>
    <dbReference type="NCBI Taxonomy" id="2480810"/>
    <lineage>
        <taxon>Bacteria</taxon>
        <taxon>Pseudomonadati</taxon>
        <taxon>Pseudomonadota</taxon>
        <taxon>Gammaproteobacteria</taxon>
        <taxon>Lysobacterales</taxon>
        <taxon>Lysobacteraceae</taxon>
        <taxon>Pseudoxanthomonas</taxon>
    </lineage>
</organism>
<feature type="signal peptide" evidence="1">
    <location>
        <begin position="1"/>
        <end position="32"/>
    </location>
</feature>
<evidence type="ECO:0000256" key="1">
    <source>
        <dbReference type="SAM" id="SignalP"/>
    </source>
</evidence>
<dbReference type="AlphaFoldDB" id="A0AAW8GEX8"/>
<comment type="caution">
    <text evidence="2">The sequence shown here is derived from an EMBL/GenBank/DDBJ whole genome shotgun (WGS) entry which is preliminary data.</text>
</comment>
<evidence type="ECO:0008006" key="4">
    <source>
        <dbReference type="Google" id="ProtNLM"/>
    </source>
</evidence>
<reference evidence="2" key="1">
    <citation type="submission" date="2023-07" db="EMBL/GenBank/DDBJ databases">
        <title>Functional and genomic diversity of the sorghum phyllosphere microbiome.</title>
        <authorList>
            <person name="Shade A."/>
        </authorList>
    </citation>
    <scope>NUCLEOTIDE SEQUENCE</scope>
    <source>
        <strain evidence="2">SORGH_AS_0908</strain>
    </source>
</reference>
<proteinExistence type="predicted"/>